<organism evidence="2 3">
    <name type="scientific">Nitratireductor aestuarii</name>
    <dbReference type="NCBI Taxonomy" id="1735103"/>
    <lineage>
        <taxon>Bacteria</taxon>
        <taxon>Pseudomonadati</taxon>
        <taxon>Pseudomonadota</taxon>
        <taxon>Alphaproteobacteria</taxon>
        <taxon>Hyphomicrobiales</taxon>
        <taxon>Phyllobacteriaceae</taxon>
        <taxon>Nitratireductor</taxon>
    </lineage>
</organism>
<reference evidence="2" key="1">
    <citation type="journal article" date="2014" name="Int. J. Syst. Evol. Microbiol.">
        <title>Complete genome sequence of Corynebacterium casei LMG S-19264T (=DSM 44701T), isolated from a smear-ripened cheese.</title>
        <authorList>
            <consortium name="US DOE Joint Genome Institute (JGI-PGF)"/>
            <person name="Walter F."/>
            <person name="Albersmeier A."/>
            <person name="Kalinowski J."/>
            <person name="Ruckert C."/>
        </authorList>
    </citation>
    <scope>NUCLEOTIDE SEQUENCE</scope>
    <source>
        <strain evidence="2">CGMCC 1.15320</strain>
    </source>
</reference>
<keyword evidence="3" id="KW-1185">Reference proteome</keyword>
<dbReference type="PANTHER" id="PTHR33164">
    <property type="entry name" value="TRANSCRIPTIONAL REGULATOR, MARR FAMILY"/>
    <property type="match status" value="1"/>
</dbReference>
<proteinExistence type="predicted"/>
<sequence length="155" mass="17641">MIENKHCADLTQLERPNMDALRGAIGYALRRAQLSAFEDLIHALEEVDLRPAYFSVLYVISENPGLNQSEISTALGIQRTNFVTMVDNLEKQGLIVRQPAKRDRRSHALHLTPKGIAVFNRARDLHTEHEARLIEKLGPNGREQLLPLLWRIADE</sequence>
<dbReference type="InterPro" id="IPR039422">
    <property type="entry name" value="MarR/SlyA-like"/>
</dbReference>
<evidence type="ECO:0000313" key="2">
    <source>
        <dbReference type="EMBL" id="GGA58456.1"/>
    </source>
</evidence>
<dbReference type="Gene3D" id="1.10.10.10">
    <property type="entry name" value="Winged helix-like DNA-binding domain superfamily/Winged helix DNA-binding domain"/>
    <property type="match status" value="1"/>
</dbReference>
<protein>
    <submittedName>
        <fullName evidence="2">Transcriptional regulator</fullName>
    </submittedName>
</protein>
<dbReference type="PANTHER" id="PTHR33164:SF89">
    <property type="entry name" value="MARR FAMILY REGULATORY PROTEIN"/>
    <property type="match status" value="1"/>
</dbReference>
<evidence type="ECO:0000259" key="1">
    <source>
        <dbReference type="PROSITE" id="PS50995"/>
    </source>
</evidence>
<evidence type="ECO:0000313" key="3">
    <source>
        <dbReference type="Proteomes" id="UP000636264"/>
    </source>
</evidence>
<dbReference type="SMART" id="SM00347">
    <property type="entry name" value="HTH_MARR"/>
    <property type="match status" value="1"/>
</dbReference>
<dbReference type="SUPFAM" id="SSF46785">
    <property type="entry name" value="Winged helix' DNA-binding domain"/>
    <property type="match status" value="1"/>
</dbReference>
<dbReference type="InterPro" id="IPR036390">
    <property type="entry name" value="WH_DNA-bd_sf"/>
</dbReference>
<dbReference type="InterPro" id="IPR000835">
    <property type="entry name" value="HTH_MarR-typ"/>
</dbReference>
<dbReference type="AlphaFoldDB" id="A0A916RJS5"/>
<dbReference type="GO" id="GO:0006950">
    <property type="term" value="P:response to stress"/>
    <property type="evidence" value="ECO:0007669"/>
    <property type="project" value="TreeGrafter"/>
</dbReference>
<dbReference type="RefSeq" id="WP_244630220.1">
    <property type="nucleotide sequence ID" value="NZ_BMIF01000002.1"/>
</dbReference>
<dbReference type="InterPro" id="IPR036388">
    <property type="entry name" value="WH-like_DNA-bd_sf"/>
</dbReference>
<dbReference type="Proteomes" id="UP000636264">
    <property type="component" value="Unassembled WGS sequence"/>
</dbReference>
<comment type="caution">
    <text evidence="2">The sequence shown here is derived from an EMBL/GenBank/DDBJ whole genome shotgun (WGS) entry which is preliminary data.</text>
</comment>
<dbReference type="GO" id="GO:0003700">
    <property type="term" value="F:DNA-binding transcription factor activity"/>
    <property type="evidence" value="ECO:0007669"/>
    <property type="project" value="InterPro"/>
</dbReference>
<accession>A0A916RJS5</accession>
<feature type="domain" description="HTH marR-type" evidence="1">
    <location>
        <begin position="18"/>
        <end position="154"/>
    </location>
</feature>
<dbReference type="PRINTS" id="PR00598">
    <property type="entry name" value="HTHMARR"/>
</dbReference>
<gene>
    <name evidence="2" type="ORF">GCM10011385_10110</name>
</gene>
<reference evidence="2" key="2">
    <citation type="submission" date="2020-09" db="EMBL/GenBank/DDBJ databases">
        <authorList>
            <person name="Sun Q."/>
            <person name="Zhou Y."/>
        </authorList>
    </citation>
    <scope>NUCLEOTIDE SEQUENCE</scope>
    <source>
        <strain evidence="2">CGMCC 1.15320</strain>
    </source>
</reference>
<name>A0A916RJS5_9HYPH</name>
<dbReference type="EMBL" id="BMIF01000002">
    <property type="protein sequence ID" value="GGA58456.1"/>
    <property type="molecule type" value="Genomic_DNA"/>
</dbReference>
<dbReference type="PROSITE" id="PS50995">
    <property type="entry name" value="HTH_MARR_2"/>
    <property type="match status" value="1"/>
</dbReference>
<dbReference type="Pfam" id="PF12802">
    <property type="entry name" value="MarR_2"/>
    <property type="match status" value="1"/>
</dbReference>